<sequence length="118" mass="13225">MACLRLVRLSAWSIPCDNALIVTRIRSASTSSPIPKLQQHDTTKSLRGAAFSGIAWLEYRLTHASNRKLMGSTHKKTFDHLSHPSGKRLNLIKPGEYRVYVATQNCKILKCKAPFSMT</sequence>
<dbReference type="AlphaFoldDB" id="A0ABD3KNC5"/>
<organism evidence="1 2">
    <name type="scientific">Eucalyptus globulus</name>
    <name type="common">Tasmanian blue gum</name>
    <dbReference type="NCBI Taxonomy" id="34317"/>
    <lineage>
        <taxon>Eukaryota</taxon>
        <taxon>Viridiplantae</taxon>
        <taxon>Streptophyta</taxon>
        <taxon>Embryophyta</taxon>
        <taxon>Tracheophyta</taxon>
        <taxon>Spermatophyta</taxon>
        <taxon>Magnoliopsida</taxon>
        <taxon>eudicotyledons</taxon>
        <taxon>Gunneridae</taxon>
        <taxon>Pentapetalae</taxon>
        <taxon>rosids</taxon>
        <taxon>malvids</taxon>
        <taxon>Myrtales</taxon>
        <taxon>Myrtaceae</taxon>
        <taxon>Myrtoideae</taxon>
        <taxon>Eucalypteae</taxon>
        <taxon>Eucalyptus</taxon>
    </lineage>
</organism>
<name>A0ABD3KNC5_EUCGL</name>
<comment type="caution">
    <text evidence="1">The sequence shown here is derived from an EMBL/GenBank/DDBJ whole genome shotgun (WGS) entry which is preliminary data.</text>
</comment>
<dbReference type="EMBL" id="JBJKBG010000005">
    <property type="protein sequence ID" value="KAL3739236.1"/>
    <property type="molecule type" value="Genomic_DNA"/>
</dbReference>
<gene>
    <name evidence="1" type="ORF">ACJRO7_020613</name>
</gene>
<dbReference type="Proteomes" id="UP001634007">
    <property type="component" value="Unassembled WGS sequence"/>
</dbReference>
<protein>
    <submittedName>
        <fullName evidence="1">Uncharacterized protein</fullName>
    </submittedName>
</protein>
<evidence type="ECO:0000313" key="2">
    <source>
        <dbReference type="Proteomes" id="UP001634007"/>
    </source>
</evidence>
<reference evidence="1 2" key="1">
    <citation type="submission" date="2024-11" db="EMBL/GenBank/DDBJ databases">
        <title>Chromosome-level genome assembly of Eucalyptus globulus Labill. provides insights into its genome evolution.</title>
        <authorList>
            <person name="Li X."/>
        </authorList>
    </citation>
    <scope>NUCLEOTIDE SEQUENCE [LARGE SCALE GENOMIC DNA]</scope>
    <source>
        <strain evidence="1">CL2024</strain>
        <tissue evidence="1">Fresh tender leaves</tissue>
    </source>
</reference>
<proteinExistence type="predicted"/>
<accession>A0ABD3KNC5</accession>
<keyword evidence="2" id="KW-1185">Reference proteome</keyword>
<evidence type="ECO:0000313" key="1">
    <source>
        <dbReference type="EMBL" id="KAL3739236.1"/>
    </source>
</evidence>